<dbReference type="InParanoid" id="A0A132B5X3"/>
<evidence type="ECO:0000256" key="1">
    <source>
        <dbReference type="ARBA" id="ARBA00023242"/>
    </source>
</evidence>
<evidence type="ECO:0000313" key="5">
    <source>
        <dbReference type="Proteomes" id="UP000070700"/>
    </source>
</evidence>
<reference evidence="4 5" key="1">
    <citation type="submission" date="2015-10" db="EMBL/GenBank/DDBJ databases">
        <title>Full genome of DAOMC 229536 Phialocephala scopiformis, a fungal endophyte of spruce producing the potent anti-insectan compound rugulosin.</title>
        <authorList>
            <consortium name="DOE Joint Genome Institute"/>
            <person name="Walker A.K."/>
            <person name="Frasz S.L."/>
            <person name="Seifert K.A."/>
            <person name="Miller J.D."/>
            <person name="Mondo S.J."/>
            <person name="Labutti K."/>
            <person name="Lipzen A."/>
            <person name="Dockter R."/>
            <person name="Kennedy M."/>
            <person name="Grigoriev I.V."/>
            <person name="Spatafora J.W."/>
        </authorList>
    </citation>
    <scope>NUCLEOTIDE SEQUENCE [LARGE SCALE GENOMIC DNA]</scope>
    <source>
        <strain evidence="4 5">CBS 120377</strain>
    </source>
</reference>
<keyword evidence="5" id="KW-1185">Reference proteome</keyword>
<dbReference type="GO" id="GO:0008270">
    <property type="term" value="F:zinc ion binding"/>
    <property type="evidence" value="ECO:0007669"/>
    <property type="project" value="InterPro"/>
</dbReference>
<dbReference type="KEGG" id="psco:LY89DRAFT_767480"/>
<dbReference type="InterPro" id="IPR050797">
    <property type="entry name" value="Carb_Metab_Trans_Reg"/>
</dbReference>
<name>A0A132B5X3_MOLSC</name>
<feature type="region of interest" description="Disordered" evidence="2">
    <location>
        <begin position="1"/>
        <end position="22"/>
    </location>
</feature>
<gene>
    <name evidence="4" type="ORF">LY89DRAFT_767480</name>
</gene>
<feature type="compositionally biased region" description="Polar residues" evidence="2">
    <location>
        <begin position="108"/>
        <end position="121"/>
    </location>
</feature>
<dbReference type="AlphaFoldDB" id="A0A132B5X3"/>
<dbReference type="PANTHER" id="PTHR31668:SF10">
    <property type="entry name" value="ZN(II)2CYS6 TRANSCRIPTION FACTOR (EUROFUNG)"/>
    <property type="match status" value="1"/>
</dbReference>
<dbReference type="CDD" id="cd00067">
    <property type="entry name" value="GAL4"/>
    <property type="match status" value="1"/>
</dbReference>
<dbReference type="PANTHER" id="PTHR31668">
    <property type="entry name" value="GLUCOSE TRANSPORT TRANSCRIPTION REGULATOR RGT1-RELATED-RELATED"/>
    <property type="match status" value="1"/>
</dbReference>
<dbReference type="GO" id="GO:0001080">
    <property type="term" value="P:nitrogen catabolite activation of transcription from RNA polymerase II promoter"/>
    <property type="evidence" value="ECO:0007669"/>
    <property type="project" value="TreeGrafter"/>
</dbReference>
<evidence type="ECO:0000313" key="4">
    <source>
        <dbReference type="EMBL" id="KUJ07067.1"/>
    </source>
</evidence>
<protein>
    <recommendedName>
        <fullName evidence="3">Zn(2)-C6 fungal-type domain-containing protein</fullName>
    </recommendedName>
</protein>
<dbReference type="STRING" id="149040.A0A132B5X3"/>
<feature type="region of interest" description="Disordered" evidence="2">
    <location>
        <begin position="95"/>
        <end position="139"/>
    </location>
</feature>
<accession>A0A132B5X3</accession>
<dbReference type="GeneID" id="28831483"/>
<dbReference type="PROSITE" id="PS00463">
    <property type="entry name" value="ZN2_CY6_FUNGAL_1"/>
    <property type="match status" value="1"/>
</dbReference>
<dbReference type="GO" id="GO:0005634">
    <property type="term" value="C:nucleus"/>
    <property type="evidence" value="ECO:0007669"/>
    <property type="project" value="TreeGrafter"/>
</dbReference>
<dbReference type="InterPro" id="IPR036864">
    <property type="entry name" value="Zn2-C6_fun-type_DNA-bd_sf"/>
</dbReference>
<dbReference type="Proteomes" id="UP000070700">
    <property type="component" value="Unassembled WGS sequence"/>
</dbReference>
<keyword evidence="1" id="KW-0539">Nucleus</keyword>
<dbReference type="SUPFAM" id="SSF57701">
    <property type="entry name" value="Zn2/Cys6 DNA-binding domain"/>
    <property type="match status" value="1"/>
</dbReference>
<evidence type="ECO:0000259" key="3">
    <source>
        <dbReference type="PROSITE" id="PS50048"/>
    </source>
</evidence>
<dbReference type="EMBL" id="KQ947442">
    <property type="protein sequence ID" value="KUJ07067.1"/>
    <property type="molecule type" value="Genomic_DNA"/>
</dbReference>
<dbReference type="RefSeq" id="XP_018061422.1">
    <property type="nucleotide sequence ID" value="XM_018221757.1"/>
</dbReference>
<dbReference type="OrthoDB" id="3034343at2759"/>
<dbReference type="Pfam" id="PF00172">
    <property type="entry name" value="Zn_clus"/>
    <property type="match status" value="1"/>
</dbReference>
<proteinExistence type="predicted"/>
<organism evidence="4 5">
    <name type="scientific">Mollisia scopiformis</name>
    <name type="common">Conifer needle endophyte fungus</name>
    <name type="synonym">Phialocephala scopiformis</name>
    <dbReference type="NCBI Taxonomy" id="149040"/>
    <lineage>
        <taxon>Eukaryota</taxon>
        <taxon>Fungi</taxon>
        <taxon>Dikarya</taxon>
        <taxon>Ascomycota</taxon>
        <taxon>Pezizomycotina</taxon>
        <taxon>Leotiomycetes</taxon>
        <taxon>Helotiales</taxon>
        <taxon>Mollisiaceae</taxon>
        <taxon>Mollisia</taxon>
    </lineage>
</organism>
<dbReference type="GO" id="GO:0000981">
    <property type="term" value="F:DNA-binding transcription factor activity, RNA polymerase II-specific"/>
    <property type="evidence" value="ECO:0007669"/>
    <property type="project" value="InterPro"/>
</dbReference>
<dbReference type="PROSITE" id="PS50048">
    <property type="entry name" value="ZN2_CY6_FUNGAL_2"/>
    <property type="match status" value="1"/>
</dbReference>
<sequence length="331" mass="36765">MGSHTPAEDTRSVRQPSTAARPYRSHKFPVCERCRKRKPRCSVRIAGQPCGPCKGLGAACVRPQKEQIPSSETMRRGYGTWNQNHVNQAAKRHRISYGDDSPRESGNEDWTSPLQPQQCKTSAVHISRNESDETSRSKSATFVSTVMAENVQMIQNYMSLQGRLHGGGSNRVYATVSDNPKDPALCLTVYRRREGLSLNNYNFLHLYRPGNKSLSAAMVCDLLASSLIYCHRSEKLRQYSCSNIQYAWNLAVVALQEEFTAPGSSTVLHTDSRDIAALLDLNGRPTTSITGNTITSSKTISLSHILGLNRDPKTWKISDSERSMRVGCSDP</sequence>
<dbReference type="InterPro" id="IPR001138">
    <property type="entry name" value="Zn2Cys6_DnaBD"/>
</dbReference>
<feature type="compositionally biased region" description="Basic and acidic residues" evidence="2">
    <location>
        <begin position="127"/>
        <end position="136"/>
    </location>
</feature>
<feature type="compositionally biased region" description="Basic and acidic residues" evidence="2">
    <location>
        <begin position="1"/>
        <end position="12"/>
    </location>
</feature>
<feature type="compositionally biased region" description="Basic and acidic residues" evidence="2">
    <location>
        <begin position="96"/>
        <end position="106"/>
    </location>
</feature>
<evidence type="ECO:0000256" key="2">
    <source>
        <dbReference type="SAM" id="MobiDB-lite"/>
    </source>
</evidence>
<feature type="domain" description="Zn(2)-C6 fungal-type" evidence="3">
    <location>
        <begin position="30"/>
        <end position="62"/>
    </location>
</feature>